<dbReference type="EMBL" id="BQNB010021333">
    <property type="protein sequence ID" value="GJU05279.1"/>
    <property type="molecule type" value="Genomic_DNA"/>
</dbReference>
<dbReference type="PANTHER" id="PTHR33223:SF11">
    <property type="entry name" value="ELEMENT PROTEIN, PUTATIVE-RELATED"/>
    <property type="match status" value="1"/>
</dbReference>
<reference evidence="3" key="1">
    <citation type="journal article" date="2022" name="Int. J. Mol. Sci.">
        <title>Draft Genome of Tanacetum Coccineum: Genomic Comparison of Closely Related Tanacetum-Family Plants.</title>
        <authorList>
            <person name="Yamashiro T."/>
            <person name="Shiraishi A."/>
            <person name="Nakayama K."/>
            <person name="Satake H."/>
        </authorList>
    </citation>
    <scope>NUCLEOTIDE SEQUENCE</scope>
</reference>
<evidence type="ECO:0000259" key="2">
    <source>
        <dbReference type="Pfam" id="PF03732"/>
    </source>
</evidence>
<feature type="compositionally biased region" description="Polar residues" evidence="1">
    <location>
        <begin position="1"/>
        <end position="11"/>
    </location>
</feature>
<name>A0ABQ5J266_9ASTR</name>
<accession>A0ABQ5J266</accession>
<dbReference type="Pfam" id="PF03732">
    <property type="entry name" value="Retrotrans_gag"/>
    <property type="match status" value="1"/>
</dbReference>
<keyword evidence="4" id="KW-1185">Reference proteome</keyword>
<comment type="caution">
    <text evidence="3">The sequence shown here is derived from an EMBL/GenBank/DDBJ whole genome shotgun (WGS) entry which is preliminary data.</text>
</comment>
<proteinExistence type="predicted"/>
<sequence>MSTQSSSNQTELHFPNPDKSLQFRQEEESKSDNLFHDHIQEEDENAEDVQMADHLRPMEELLRIPIVGIENAIVVPAVLADEFELKTELLDFVSNNPFFGLENDDPHSHIRRFYQITQTLRLNQVPDDVVKLILFPFSLKGAAETWLENEPPCSITTWDDLVSKFLNRFYPHSKTRELRKEITNFQQVFDETFTEAWERFKDLLRKCPHRGFSLLHQIDFFYNGLSQSDQDFLNTAASGNLMSKNTQDAITIFENKARVRTCRNKPQVLSGGGTSTQIDAITALTKQVEALEYHFASMRETYDQNQKAAVQLMQNQMGQMVDFQERPLGELPSNIRTNPLAELKVITNTDGLTFHGSFLSHSNLLVYQGKEQLPETITEVVEIASSKSTSPVPPPETPPLFVPNPNPYQPPIPYPSRLKEEKFHALKNPTGRADHFVYRINIVDSLCDKFPIENNSLSGNPTPFDSVIESPSPSPIPYEDSDSLVEDTDILLSYFDDSPPAFYFDDDHIEEKSSGNTTTHSDFSLPEYDSFIFDLSIDPFPPVDRSDSHHEEFADELAHIVSPPTPPPFLEYDHFYFDLEIVPGEFTRVLEENIFDLLTKGLKINELNNSPPLLYDCDSSLSKEFFEIDLLVSFPSGNEDIVFDPRIIIKGV</sequence>
<keyword evidence="3" id="KW-0695">RNA-directed DNA polymerase</keyword>
<evidence type="ECO:0000313" key="3">
    <source>
        <dbReference type="EMBL" id="GJU05279.1"/>
    </source>
</evidence>
<feature type="compositionally biased region" description="Pro residues" evidence="1">
    <location>
        <begin position="391"/>
        <end position="406"/>
    </location>
</feature>
<feature type="domain" description="Retrotransposon gag" evidence="2">
    <location>
        <begin position="134"/>
        <end position="226"/>
    </location>
</feature>
<dbReference type="PANTHER" id="PTHR33223">
    <property type="entry name" value="CCHC-TYPE DOMAIN-CONTAINING PROTEIN"/>
    <property type="match status" value="1"/>
</dbReference>
<dbReference type="Proteomes" id="UP001151760">
    <property type="component" value="Unassembled WGS sequence"/>
</dbReference>
<dbReference type="GO" id="GO:0003964">
    <property type="term" value="F:RNA-directed DNA polymerase activity"/>
    <property type="evidence" value="ECO:0007669"/>
    <property type="project" value="UniProtKB-KW"/>
</dbReference>
<keyword evidence="3" id="KW-0808">Transferase</keyword>
<evidence type="ECO:0000256" key="1">
    <source>
        <dbReference type="SAM" id="MobiDB-lite"/>
    </source>
</evidence>
<evidence type="ECO:0000313" key="4">
    <source>
        <dbReference type="Proteomes" id="UP001151760"/>
    </source>
</evidence>
<protein>
    <submittedName>
        <fullName evidence="3">Reverse transcriptase domain-containing protein</fullName>
    </submittedName>
</protein>
<feature type="region of interest" description="Disordered" evidence="1">
    <location>
        <begin position="387"/>
        <end position="406"/>
    </location>
</feature>
<dbReference type="InterPro" id="IPR005162">
    <property type="entry name" value="Retrotrans_gag_dom"/>
</dbReference>
<organism evidence="3 4">
    <name type="scientific">Tanacetum coccineum</name>
    <dbReference type="NCBI Taxonomy" id="301880"/>
    <lineage>
        <taxon>Eukaryota</taxon>
        <taxon>Viridiplantae</taxon>
        <taxon>Streptophyta</taxon>
        <taxon>Embryophyta</taxon>
        <taxon>Tracheophyta</taxon>
        <taxon>Spermatophyta</taxon>
        <taxon>Magnoliopsida</taxon>
        <taxon>eudicotyledons</taxon>
        <taxon>Gunneridae</taxon>
        <taxon>Pentapetalae</taxon>
        <taxon>asterids</taxon>
        <taxon>campanulids</taxon>
        <taxon>Asterales</taxon>
        <taxon>Asteraceae</taxon>
        <taxon>Asteroideae</taxon>
        <taxon>Anthemideae</taxon>
        <taxon>Anthemidinae</taxon>
        <taxon>Tanacetum</taxon>
    </lineage>
</organism>
<feature type="region of interest" description="Disordered" evidence="1">
    <location>
        <begin position="1"/>
        <end position="31"/>
    </location>
</feature>
<keyword evidence="3" id="KW-0548">Nucleotidyltransferase</keyword>
<gene>
    <name evidence="3" type="ORF">Tco_1121709</name>
</gene>
<reference evidence="3" key="2">
    <citation type="submission" date="2022-01" db="EMBL/GenBank/DDBJ databases">
        <authorList>
            <person name="Yamashiro T."/>
            <person name="Shiraishi A."/>
            <person name="Satake H."/>
            <person name="Nakayama K."/>
        </authorList>
    </citation>
    <scope>NUCLEOTIDE SEQUENCE</scope>
</reference>